<dbReference type="InterPro" id="IPR011009">
    <property type="entry name" value="Kinase-like_dom_sf"/>
</dbReference>
<keyword evidence="1" id="KW-0732">Signal</keyword>
<organism evidence="3 4">
    <name type="scientific">Guyanagaster necrorhizus</name>
    <dbReference type="NCBI Taxonomy" id="856835"/>
    <lineage>
        <taxon>Eukaryota</taxon>
        <taxon>Fungi</taxon>
        <taxon>Dikarya</taxon>
        <taxon>Basidiomycota</taxon>
        <taxon>Agaricomycotina</taxon>
        <taxon>Agaricomycetes</taxon>
        <taxon>Agaricomycetidae</taxon>
        <taxon>Agaricales</taxon>
        <taxon>Marasmiineae</taxon>
        <taxon>Physalacriaceae</taxon>
        <taxon>Guyanagaster</taxon>
    </lineage>
</organism>
<protein>
    <recommendedName>
        <fullName evidence="2">Aminoglycoside phosphotransferase domain-containing protein</fullName>
    </recommendedName>
</protein>
<dbReference type="PANTHER" id="PTHR21310:SF15">
    <property type="entry name" value="AMINOGLYCOSIDE PHOSPHOTRANSFERASE DOMAIN-CONTAINING PROTEIN"/>
    <property type="match status" value="1"/>
</dbReference>
<evidence type="ECO:0000256" key="1">
    <source>
        <dbReference type="SAM" id="SignalP"/>
    </source>
</evidence>
<dbReference type="SUPFAM" id="SSF56112">
    <property type="entry name" value="Protein kinase-like (PK-like)"/>
    <property type="match status" value="1"/>
</dbReference>
<dbReference type="InterPro" id="IPR002575">
    <property type="entry name" value="Aminoglycoside_PTrfase"/>
</dbReference>
<dbReference type="AlphaFoldDB" id="A0A9P7VV50"/>
<feature type="chain" id="PRO_5040246488" description="Aminoglycoside phosphotransferase domain-containing protein" evidence="1">
    <location>
        <begin position="24"/>
        <end position="349"/>
    </location>
</feature>
<dbReference type="EMBL" id="MU250532">
    <property type="protein sequence ID" value="KAG7447132.1"/>
    <property type="molecule type" value="Genomic_DNA"/>
</dbReference>
<evidence type="ECO:0000313" key="4">
    <source>
        <dbReference type="Proteomes" id="UP000812287"/>
    </source>
</evidence>
<feature type="domain" description="Aminoglycoside phosphotransferase" evidence="2">
    <location>
        <begin position="243"/>
        <end position="279"/>
    </location>
</feature>
<proteinExistence type="predicted"/>
<reference evidence="3" key="1">
    <citation type="submission" date="2020-11" db="EMBL/GenBank/DDBJ databases">
        <title>Adaptations for nitrogen fixation in a non-lichenized fungal sporocarp promotes dispersal by wood-feeding termites.</title>
        <authorList>
            <consortium name="DOE Joint Genome Institute"/>
            <person name="Koch R.A."/>
            <person name="Yoon G."/>
            <person name="Arayal U."/>
            <person name="Lail K."/>
            <person name="Amirebrahimi M."/>
            <person name="Labutti K."/>
            <person name="Lipzen A."/>
            <person name="Riley R."/>
            <person name="Barry K."/>
            <person name="Henrissat B."/>
            <person name="Grigoriev I.V."/>
            <person name="Herr J.R."/>
            <person name="Aime M.C."/>
        </authorList>
    </citation>
    <scope>NUCLEOTIDE SEQUENCE</scope>
    <source>
        <strain evidence="3">MCA 3950</strain>
    </source>
</reference>
<comment type="caution">
    <text evidence="3">The sequence shown here is derived from an EMBL/GenBank/DDBJ whole genome shotgun (WGS) entry which is preliminary data.</text>
</comment>
<dbReference type="Pfam" id="PF01636">
    <property type="entry name" value="APH"/>
    <property type="match status" value="1"/>
</dbReference>
<dbReference type="InterPro" id="IPR051678">
    <property type="entry name" value="AGP_Transferase"/>
</dbReference>
<dbReference type="Proteomes" id="UP000812287">
    <property type="component" value="Unassembled WGS sequence"/>
</dbReference>
<name>A0A9P7VV50_9AGAR</name>
<evidence type="ECO:0000313" key="3">
    <source>
        <dbReference type="EMBL" id="KAG7447132.1"/>
    </source>
</evidence>
<dbReference type="OrthoDB" id="5404599at2759"/>
<evidence type="ECO:0000259" key="2">
    <source>
        <dbReference type="Pfam" id="PF01636"/>
    </source>
</evidence>
<dbReference type="GeneID" id="66103969"/>
<dbReference type="PANTHER" id="PTHR21310">
    <property type="entry name" value="AMINOGLYCOSIDE PHOSPHOTRANSFERASE-RELATED-RELATED"/>
    <property type="match status" value="1"/>
</dbReference>
<sequence>MALCSSLLSMLASLPWRLWLCFPKSIRSSVYIRLAKWYGISEWNVKHLPFGLILKHTYNRPPEIEANTINFIRKNTSIPVPRVLDVLPDIPTGTEFTDGLILMTKVKGITLCDWLWARTKYPPEFYHYLALLQGPSHMRGTQSLKEISEILRTFDYTLDLSDAPLISDLRQALTELRSLPPPSSGEVSGPNGSPFVYMRCSDRRVFQPFKSIRAFHDMLLAEVSCESRMPRLLQLASPVYDKPHKLCFSHCDLHKTNIIFSEEGRLAAIIDWEAAGWFPEYWECTMTERLSMGSEVMHTFWNAVGVLGNGLYDKELELEEALWRSTGDLAIPPGVIPDDPLDVPLDDAI</sequence>
<keyword evidence="4" id="KW-1185">Reference proteome</keyword>
<gene>
    <name evidence="3" type="ORF">BT62DRAFT_62819</name>
</gene>
<accession>A0A9P7VV50</accession>
<dbReference type="Gene3D" id="3.90.1200.10">
    <property type="match status" value="1"/>
</dbReference>
<dbReference type="RefSeq" id="XP_043040632.1">
    <property type="nucleotide sequence ID" value="XM_043181673.1"/>
</dbReference>
<feature type="signal peptide" evidence="1">
    <location>
        <begin position="1"/>
        <end position="23"/>
    </location>
</feature>